<keyword evidence="1" id="KW-0472">Membrane</keyword>
<dbReference type="EMBL" id="CM000914">
    <property type="protein sequence ID" value="EFG03748.2"/>
    <property type="molecule type" value="Genomic_DNA"/>
</dbReference>
<accession>B5GRV2</accession>
<keyword evidence="3" id="KW-1185">Reference proteome</keyword>
<keyword evidence="1" id="KW-1133">Transmembrane helix</keyword>
<dbReference type="AlphaFoldDB" id="B5GRV2"/>
<geneLocation type="plasmid" evidence="2 3">
    <name>pSCL4</name>
</geneLocation>
<feature type="transmembrane region" description="Helical" evidence="1">
    <location>
        <begin position="12"/>
        <end position="30"/>
    </location>
</feature>
<sequence length="31" mass="3475">MTRRKYRGIRWAIDLTALSILSITAGLLTAL</sequence>
<proteinExistence type="predicted"/>
<keyword evidence="1" id="KW-0812">Transmembrane</keyword>
<evidence type="ECO:0000313" key="2">
    <source>
        <dbReference type="EMBL" id="EFG03748.2"/>
    </source>
</evidence>
<evidence type="ECO:0000313" key="3">
    <source>
        <dbReference type="Proteomes" id="UP000002357"/>
    </source>
</evidence>
<organism evidence="2 3">
    <name type="scientific">Streptomyces clavuligerus</name>
    <dbReference type="NCBI Taxonomy" id="1901"/>
    <lineage>
        <taxon>Bacteria</taxon>
        <taxon>Bacillati</taxon>
        <taxon>Actinomycetota</taxon>
        <taxon>Actinomycetes</taxon>
        <taxon>Kitasatosporales</taxon>
        <taxon>Streptomycetaceae</taxon>
        <taxon>Streptomyces</taxon>
    </lineage>
</organism>
<protein>
    <submittedName>
        <fullName evidence="2">Uncharacterized protein</fullName>
    </submittedName>
</protein>
<reference evidence="2 3" key="1">
    <citation type="journal article" date="2010" name="Genome Biol. Evol.">
        <title>The sequence of a 1.8-mb bacterial linear plasmid reveals a rich evolutionary reservoir of secondary metabolic pathways.</title>
        <authorList>
            <person name="Medema M.H."/>
            <person name="Trefzer A."/>
            <person name="Kovalchuk A."/>
            <person name="van den Berg M."/>
            <person name="Mueller U."/>
            <person name="Heijne W."/>
            <person name="Wu L."/>
            <person name="Alam M.T."/>
            <person name="Ronning C.M."/>
            <person name="Nierman W.C."/>
            <person name="Bovenberg R.A.L."/>
            <person name="Breitling R."/>
            <person name="Takano E."/>
        </authorList>
    </citation>
    <scope>NUCLEOTIDE SEQUENCE [LARGE SCALE GENOMIC DNA]</scope>
    <source>
        <strain evidence="3">ATCC 27064 / DSM 738 / JCM 4710 / NBRC 13307 / NCIMB 12785 / NRRL 3585 / VKM Ac-602</strain>
        <plasmid evidence="2">pSCL4</plasmid>
    </source>
</reference>
<evidence type="ECO:0000256" key="1">
    <source>
        <dbReference type="SAM" id="Phobius"/>
    </source>
</evidence>
<dbReference type="Proteomes" id="UP000002357">
    <property type="component" value="Plasmid pSCL4"/>
</dbReference>
<name>B5GRV2_STRCL</name>
<keyword evidence="2" id="KW-0614">Plasmid</keyword>
<gene>
    <name evidence="2" type="ORF">SCLAV_p0257</name>
</gene>